<keyword evidence="1" id="KW-0649">Protein kinase inhibitor</keyword>
<dbReference type="GO" id="GO:0032875">
    <property type="term" value="P:regulation of DNA endoreduplication"/>
    <property type="evidence" value="ECO:0007669"/>
    <property type="project" value="InterPro"/>
</dbReference>
<dbReference type="PANTHER" id="PTHR33142:SF40">
    <property type="entry name" value="CYCLIN-DEPENDENT PROTEIN KINASE INHIBITOR SMR6"/>
    <property type="match status" value="1"/>
</dbReference>
<protein>
    <submittedName>
        <fullName evidence="4">Uncharacterized protein</fullName>
    </submittedName>
</protein>
<evidence type="ECO:0000256" key="1">
    <source>
        <dbReference type="ARBA" id="ARBA00023013"/>
    </source>
</evidence>
<accession>A0A8S0URM0</accession>
<evidence type="ECO:0000256" key="2">
    <source>
        <dbReference type="ARBA" id="ARBA00023306"/>
    </source>
</evidence>
<comment type="caution">
    <text evidence="4">The sequence shown here is derived from an EMBL/GenBank/DDBJ whole genome shotgun (WGS) entry which is preliminary data.</text>
</comment>
<dbReference type="AlphaFoldDB" id="A0A8S0URM0"/>
<dbReference type="GO" id="GO:0004860">
    <property type="term" value="F:protein kinase inhibitor activity"/>
    <property type="evidence" value="ECO:0007669"/>
    <property type="project" value="UniProtKB-KW"/>
</dbReference>
<evidence type="ECO:0000313" key="5">
    <source>
        <dbReference type="Proteomes" id="UP000594638"/>
    </source>
</evidence>
<dbReference type="OrthoDB" id="10407736at2759"/>
<keyword evidence="5" id="KW-1185">Reference proteome</keyword>
<evidence type="ECO:0000256" key="3">
    <source>
        <dbReference type="SAM" id="MobiDB-lite"/>
    </source>
</evidence>
<sequence length="115" mass="12947">MGLTEKRKKIDEREESDDKKIVSSCVNLNLPSPMKPVIVNSEEKGLEKKGEDKESPRTPICTKSKIPCKLVCPPAPKKPRTSSKFHNRAATEFFQPPEDWETLFGHGVKEEAKLA</sequence>
<dbReference type="Gramene" id="OE9A040506T1">
    <property type="protein sequence ID" value="OE9A040506C1"/>
    <property type="gene ID" value="OE9A040506"/>
</dbReference>
<proteinExistence type="predicted"/>
<feature type="region of interest" description="Disordered" evidence="3">
    <location>
        <begin position="33"/>
        <end position="60"/>
    </location>
</feature>
<keyword evidence="2" id="KW-0131">Cell cycle</keyword>
<name>A0A8S0URM0_OLEEU</name>
<dbReference type="InterPro" id="IPR040389">
    <property type="entry name" value="SMR"/>
</dbReference>
<reference evidence="4 5" key="1">
    <citation type="submission" date="2019-12" db="EMBL/GenBank/DDBJ databases">
        <authorList>
            <person name="Alioto T."/>
            <person name="Alioto T."/>
            <person name="Gomez Garrido J."/>
        </authorList>
    </citation>
    <scope>NUCLEOTIDE SEQUENCE [LARGE SCALE GENOMIC DNA]</scope>
</reference>
<dbReference type="PANTHER" id="PTHR33142">
    <property type="entry name" value="CYCLIN-DEPENDENT PROTEIN KINASE INHIBITOR SMR13"/>
    <property type="match status" value="1"/>
</dbReference>
<dbReference type="Proteomes" id="UP000594638">
    <property type="component" value="Unassembled WGS sequence"/>
</dbReference>
<organism evidence="4 5">
    <name type="scientific">Olea europaea subsp. europaea</name>
    <dbReference type="NCBI Taxonomy" id="158383"/>
    <lineage>
        <taxon>Eukaryota</taxon>
        <taxon>Viridiplantae</taxon>
        <taxon>Streptophyta</taxon>
        <taxon>Embryophyta</taxon>
        <taxon>Tracheophyta</taxon>
        <taxon>Spermatophyta</taxon>
        <taxon>Magnoliopsida</taxon>
        <taxon>eudicotyledons</taxon>
        <taxon>Gunneridae</taxon>
        <taxon>Pentapetalae</taxon>
        <taxon>asterids</taxon>
        <taxon>lamiids</taxon>
        <taxon>Lamiales</taxon>
        <taxon>Oleaceae</taxon>
        <taxon>Oleeae</taxon>
        <taxon>Olea</taxon>
    </lineage>
</organism>
<gene>
    <name evidence="4" type="ORF">OLEA9_A040506</name>
</gene>
<dbReference type="EMBL" id="CACTIH010009040">
    <property type="protein sequence ID" value="CAA3020527.1"/>
    <property type="molecule type" value="Genomic_DNA"/>
</dbReference>
<feature type="compositionally biased region" description="Basic and acidic residues" evidence="3">
    <location>
        <begin position="41"/>
        <end position="56"/>
    </location>
</feature>
<evidence type="ECO:0000313" key="4">
    <source>
        <dbReference type="EMBL" id="CAA3020527.1"/>
    </source>
</evidence>